<dbReference type="Pfam" id="PF10481">
    <property type="entry name" value="CENP-F_N"/>
    <property type="match status" value="1"/>
</dbReference>
<dbReference type="EMBL" id="BFAA01007285">
    <property type="protein sequence ID" value="GCB68998.1"/>
    <property type="molecule type" value="Genomic_DNA"/>
</dbReference>
<organism evidence="3 4">
    <name type="scientific">Scyliorhinus torazame</name>
    <name type="common">Cloudy catshark</name>
    <name type="synonym">Catulus torazame</name>
    <dbReference type="NCBI Taxonomy" id="75743"/>
    <lineage>
        <taxon>Eukaryota</taxon>
        <taxon>Metazoa</taxon>
        <taxon>Chordata</taxon>
        <taxon>Craniata</taxon>
        <taxon>Vertebrata</taxon>
        <taxon>Chondrichthyes</taxon>
        <taxon>Elasmobranchii</taxon>
        <taxon>Galeomorphii</taxon>
        <taxon>Galeoidea</taxon>
        <taxon>Carcharhiniformes</taxon>
        <taxon>Scyliorhinidae</taxon>
        <taxon>Scyliorhinus</taxon>
    </lineage>
</organism>
<evidence type="ECO:0000256" key="1">
    <source>
        <dbReference type="SAM" id="SignalP"/>
    </source>
</evidence>
<proteinExistence type="predicted"/>
<reference evidence="3 4" key="1">
    <citation type="journal article" date="2018" name="Nat. Ecol. Evol.">
        <title>Shark genomes provide insights into elasmobranch evolution and the origin of vertebrates.</title>
        <authorList>
            <person name="Hara Y"/>
            <person name="Yamaguchi K"/>
            <person name="Onimaru K"/>
            <person name="Kadota M"/>
            <person name="Koyanagi M"/>
            <person name="Keeley SD"/>
            <person name="Tatsumi K"/>
            <person name="Tanaka K"/>
            <person name="Motone F"/>
            <person name="Kageyama Y"/>
            <person name="Nozu R"/>
            <person name="Adachi N"/>
            <person name="Nishimura O"/>
            <person name="Nakagawa R"/>
            <person name="Tanegashima C"/>
            <person name="Kiyatake I"/>
            <person name="Matsumoto R"/>
            <person name="Murakumo K"/>
            <person name="Nishida K"/>
            <person name="Terakita A"/>
            <person name="Kuratani S"/>
            <person name="Sato K"/>
            <person name="Hyodo S Kuraku.S."/>
        </authorList>
    </citation>
    <scope>NUCLEOTIDE SEQUENCE [LARGE SCALE GENOMIC DNA]</scope>
</reference>
<evidence type="ECO:0000313" key="3">
    <source>
        <dbReference type="EMBL" id="GCB68998.1"/>
    </source>
</evidence>
<feature type="domain" description="Centromere protein Cenp-F N-terminal" evidence="2">
    <location>
        <begin position="134"/>
        <end position="235"/>
    </location>
</feature>
<gene>
    <name evidence="3" type="ORF">scyTo_0013903</name>
</gene>
<protein>
    <recommendedName>
        <fullName evidence="2">Centromere protein Cenp-F N-terminal domain-containing protein</fullName>
    </recommendedName>
</protein>
<dbReference type="STRING" id="75743.A0A401P7A8"/>
<evidence type="ECO:0000313" key="4">
    <source>
        <dbReference type="Proteomes" id="UP000288216"/>
    </source>
</evidence>
<keyword evidence="1" id="KW-0732">Signal</keyword>
<dbReference type="OrthoDB" id="5317514at2759"/>
<keyword evidence="4" id="KW-1185">Reference proteome</keyword>
<sequence length="253" mass="28713">MDLYRCAFYVWIFTLLSVPSDSFNIDTRWPKIIRGSADAQFGYTVQQHEANGQKCSNSENLAGANQTKLDRVNLISESEAGPPKILRKHALSLVVGSMREISVKLKIKDESEARHLKAKFDTSVKGENPFGNPQEQQLRLKRLEVALQKQDLKREGEYSKNEPWTGETQGLMEALHNLEKAQPQDSCKGGLAMQAWRGGWLAMKKRIDSLGQELKKLETELQRRQRTPTSAERQLHLPPTKIYLGCTRLSHAN</sequence>
<dbReference type="AlphaFoldDB" id="A0A401P7A8"/>
<name>A0A401P7A8_SCYTO</name>
<comment type="caution">
    <text evidence="3">The sequence shown here is derived from an EMBL/GenBank/DDBJ whole genome shotgun (WGS) entry which is preliminary data.</text>
</comment>
<dbReference type="InterPro" id="IPR018463">
    <property type="entry name" value="Centromere_CenpF_N"/>
</dbReference>
<evidence type="ECO:0000259" key="2">
    <source>
        <dbReference type="Pfam" id="PF10481"/>
    </source>
</evidence>
<feature type="signal peptide" evidence="1">
    <location>
        <begin position="1"/>
        <end position="22"/>
    </location>
</feature>
<feature type="chain" id="PRO_5019345354" description="Centromere protein Cenp-F N-terminal domain-containing protein" evidence="1">
    <location>
        <begin position="23"/>
        <end position="253"/>
    </location>
</feature>
<dbReference type="Proteomes" id="UP000288216">
    <property type="component" value="Unassembled WGS sequence"/>
</dbReference>
<accession>A0A401P7A8</accession>